<feature type="transmembrane region" description="Helical" evidence="2">
    <location>
        <begin position="170"/>
        <end position="188"/>
    </location>
</feature>
<keyword evidence="2" id="KW-0812">Transmembrane</keyword>
<keyword evidence="2" id="KW-0472">Membrane</keyword>
<feature type="transmembrane region" description="Helical" evidence="2">
    <location>
        <begin position="414"/>
        <end position="434"/>
    </location>
</feature>
<gene>
    <name evidence="4" type="ORF">ACFS25_09795</name>
</gene>
<dbReference type="PANTHER" id="PTHR30590">
    <property type="entry name" value="INNER MEMBRANE PROTEIN"/>
    <property type="match status" value="1"/>
</dbReference>
<dbReference type="Pfam" id="PF04235">
    <property type="entry name" value="DUF418"/>
    <property type="match status" value="1"/>
</dbReference>
<evidence type="ECO:0000256" key="2">
    <source>
        <dbReference type="SAM" id="Phobius"/>
    </source>
</evidence>
<dbReference type="PANTHER" id="PTHR30590:SF2">
    <property type="entry name" value="INNER MEMBRANE PROTEIN"/>
    <property type="match status" value="1"/>
</dbReference>
<feature type="transmembrane region" description="Helical" evidence="2">
    <location>
        <begin position="299"/>
        <end position="320"/>
    </location>
</feature>
<dbReference type="RefSeq" id="WP_381499331.1">
    <property type="nucleotide sequence ID" value="NZ_JBHUOM010000002.1"/>
</dbReference>
<protein>
    <submittedName>
        <fullName evidence="4">DUF418 domain-containing protein</fullName>
    </submittedName>
</protein>
<dbReference type="EMBL" id="JBHUOM010000002">
    <property type="protein sequence ID" value="MFD2934074.1"/>
    <property type="molecule type" value="Genomic_DNA"/>
</dbReference>
<reference evidence="5" key="1">
    <citation type="journal article" date="2019" name="Int. J. Syst. Evol. Microbiol.">
        <title>The Global Catalogue of Microorganisms (GCM) 10K type strain sequencing project: providing services to taxonomists for standard genome sequencing and annotation.</title>
        <authorList>
            <consortium name="The Broad Institute Genomics Platform"/>
            <consortium name="The Broad Institute Genome Sequencing Center for Infectious Disease"/>
            <person name="Wu L."/>
            <person name="Ma J."/>
        </authorList>
    </citation>
    <scope>NUCLEOTIDE SEQUENCE [LARGE SCALE GENOMIC DNA]</scope>
    <source>
        <strain evidence="5">KCTC 52490</strain>
    </source>
</reference>
<keyword evidence="2" id="KW-1133">Transmembrane helix</keyword>
<evidence type="ECO:0000259" key="3">
    <source>
        <dbReference type="Pfam" id="PF04235"/>
    </source>
</evidence>
<feature type="transmembrane region" description="Helical" evidence="2">
    <location>
        <begin position="130"/>
        <end position="163"/>
    </location>
</feature>
<dbReference type="Proteomes" id="UP001597512">
    <property type="component" value="Unassembled WGS sequence"/>
</dbReference>
<proteinExistence type="predicted"/>
<feature type="transmembrane region" description="Helical" evidence="2">
    <location>
        <begin position="350"/>
        <end position="367"/>
    </location>
</feature>
<dbReference type="InterPro" id="IPR052529">
    <property type="entry name" value="Bact_Transport_Assoc"/>
</dbReference>
<feature type="region of interest" description="Disordered" evidence="1">
    <location>
        <begin position="1"/>
        <end position="28"/>
    </location>
</feature>
<evidence type="ECO:0000313" key="5">
    <source>
        <dbReference type="Proteomes" id="UP001597512"/>
    </source>
</evidence>
<accession>A0ABW6AF73</accession>
<feature type="compositionally biased region" description="Polar residues" evidence="1">
    <location>
        <begin position="1"/>
        <end position="13"/>
    </location>
</feature>
<feature type="domain" description="DUF418" evidence="3">
    <location>
        <begin position="287"/>
        <end position="452"/>
    </location>
</feature>
<name>A0ABW6AF73_9BACT</name>
<evidence type="ECO:0000256" key="1">
    <source>
        <dbReference type="SAM" id="MobiDB-lite"/>
    </source>
</evidence>
<sequence>MDSLVVRSTQPSPDSGHEVESPGANLVSGGPAPPTVGNMLWGVVVLGLLLVSIRVFGLTQAQSGQLLRGPHGGNYWLLKFTHLFFDNTVPALGALLFGAGMLRFLTKPSATGGLATASAEQHERYLRRQLWLGFLGVVNAFLLLSPVDWLFQLSVVGLLLFPLQRLSGQALVVGAVVAGLIFSGKGYWNYTEQQDKFTSYTNVVALEKKHIKLTDQQKEDKSVWEGMLKRVAYDKKKDQANLISLRTDYPTAWSFLLRPLQGRHSWQFYTLDLWQIMSITLLGMGLFRLNFFTNQFSIYRLLGVTVLGLGVSQTLAWLSWPSYELKWIDSTKLISLGVWPLSDWLQPVEWGFSAVGLAALVMLSFRLSRSAGLGRALAAVGQLALTNYLLQTVLCSIFFYGYGFGYFGDLRLQTLYLVVAEIWLLQVVFSTVWLRYFRIGPAEWLLASLTYGRKVALSWPASTSVPA</sequence>
<comment type="caution">
    <text evidence="4">The sequence shown here is derived from an EMBL/GenBank/DDBJ whole genome shotgun (WGS) entry which is preliminary data.</text>
</comment>
<organism evidence="4 5">
    <name type="scientific">Spirosoma flavum</name>
    <dbReference type="NCBI Taxonomy" id="2048557"/>
    <lineage>
        <taxon>Bacteria</taxon>
        <taxon>Pseudomonadati</taxon>
        <taxon>Bacteroidota</taxon>
        <taxon>Cytophagia</taxon>
        <taxon>Cytophagales</taxon>
        <taxon>Cytophagaceae</taxon>
        <taxon>Spirosoma</taxon>
    </lineage>
</organism>
<feature type="transmembrane region" description="Helical" evidence="2">
    <location>
        <begin position="388"/>
        <end position="408"/>
    </location>
</feature>
<evidence type="ECO:0000313" key="4">
    <source>
        <dbReference type="EMBL" id="MFD2934074.1"/>
    </source>
</evidence>
<dbReference type="InterPro" id="IPR007349">
    <property type="entry name" value="DUF418"/>
</dbReference>
<feature type="transmembrane region" description="Helical" evidence="2">
    <location>
        <begin position="39"/>
        <end position="59"/>
    </location>
</feature>
<keyword evidence="5" id="KW-1185">Reference proteome</keyword>